<dbReference type="Proteomes" id="UP000030111">
    <property type="component" value="Unassembled WGS sequence"/>
</dbReference>
<evidence type="ECO:0000313" key="1">
    <source>
        <dbReference type="EMBL" id="KGO92339.1"/>
    </source>
</evidence>
<sequence length="300" mass="34445">MMTFKEHFGIPNDTVVDFLDIPLEEDLTAFICPFLIANNRDIQLVNEIYAQITAFLQKLNRNFIVPNNRIGGLEFLSHLHEPNEYRLGYSGRNKGSGIADLKAEIIFVSLRNNRFAQQGVTITNEAHNVLLLVKGIGQDIMSDTIANVSRDILAEFTEQQCIQYGVQTYNTAIEYYDPLTSLWSTRNYDLPYYNGKVIILLPKKIASGNRQYTNHYNYFLAGNHIAKDILNDKVDIPDGKFIAELKDGTKKIIVKQIYRTFRKPKNKLIDFVVNYQGSLLEFLDYAKTHYPELDMSSIIE</sequence>
<dbReference type="AlphaFoldDB" id="A0A0A2MJ66"/>
<dbReference type="EMBL" id="JRLY01000010">
    <property type="protein sequence ID" value="KGO92339.1"/>
    <property type="molecule type" value="Genomic_DNA"/>
</dbReference>
<comment type="caution">
    <text evidence="1">The sequence shown here is derived from an EMBL/GenBank/DDBJ whole genome shotgun (WGS) entry which is preliminary data.</text>
</comment>
<dbReference type="eggNOG" id="ENOG502ZABR">
    <property type="taxonomic scope" value="Bacteria"/>
</dbReference>
<dbReference type="STRING" id="1121898.GCA_000422725_01241"/>
<evidence type="ECO:0000313" key="2">
    <source>
        <dbReference type="Proteomes" id="UP000030111"/>
    </source>
</evidence>
<accession>A0A0A2MJ66</accession>
<name>A0A0A2MJ66_9FLAO</name>
<keyword evidence="2" id="KW-1185">Reference proteome</keyword>
<reference evidence="1 2" key="1">
    <citation type="submission" date="2013-09" db="EMBL/GenBank/DDBJ databases">
        <authorList>
            <person name="Zeng Z."/>
            <person name="Chen C."/>
        </authorList>
    </citation>
    <scope>NUCLEOTIDE SEQUENCE [LARGE SCALE GENOMIC DNA]</scope>
    <source>
        <strain evidence="1 2">WB 4.1-42</strain>
    </source>
</reference>
<organism evidence="1 2">
    <name type="scientific">Flavobacterium subsaxonicum WB 4.1-42 = DSM 21790</name>
    <dbReference type="NCBI Taxonomy" id="1121898"/>
    <lineage>
        <taxon>Bacteria</taxon>
        <taxon>Pseudomonadati</taxon>
        <taxon>Bacteroidota</taxon>
        <taxon>Flavobacteriia</taxon>
        <taxon>Flavobacteriales</taxon>
        <taxon>Flavobacteriaceae</taxon>
        <taxon>Flavobacterium</taxon>
    </lineage>
</organism>
<protein>
    <submittedName>
        <fullName evidence="1">Uncharacterized protein</fullName>
    </submittedName>
</protein>
<proteinExistence type="predicted"/>
<gene>
    <name evidence="1" type="ORF">Q766_12770</name>
</gene>